<gene>
    <name evidence="2" type="ORF">BCL67_10958</name>
</gene>
<feature type="compositionally biased region" description="Low complexity" evidence="1">
    <location>
        <begin position="224"/>
        <end position="235"/>
    </location>
</feature>
<sequence>MLGAVVKDDPHGVPILEIWEAPDHCRVIPMQALATYSELLGIEDPAEVAEALVEEQDQDKAEGYVNPFADAYLLLTHREKVREEEAARVRAKQQDKLAPADPRSVVLASALAAYRAVHVPITEGEECAMDRCRRRVRERLGLSFEPTTKPGAVSRIKATTVRAQEHPLVVEIGPETYTQYRQERRAKLSELLGQVTWLVDQNRRDFLHRLTGNTENPLGDVVGPDEAAPEPTAEELVGRYRNEVVS</sequence>
<evidence type="ECO:0000313" key="3">
    <source>
        <dbReference type="Proteomes" id="UP000238217"/>
    </source>
</evidence>
<comment type="caution">
    <text evidence="2">The sequence shown here is derived from an EMBL/GenBank/DDBJ whole genome shotgun (WGS) entry which is preliminary data.</text>
</comment>
<dbReference type="Proteomes" id="UP000238217">
    <property type="component" value="Unassembled WGS sequence"/>
</dbReference>
<keyword evidence="3" id="KW-1185">Reference proteome</keyword>
<evidence type="ECO:0000313" key="2">
    <source>
        <dbReference type="EMBL" id="PRZ15137.1"/>
    </source>
</evidence>
<accession>A0A2T0YIX3</accession>
<reference evidence="2 3" key="1">
    <citation type="submission" date="2018-03" db="EMBL/GenBank/DDBJ databases">
        <title>Comparative analysis of microorganisms from saline springs in Andes Mountain Range, Colombia.</title>
        <authorList>
            <person name="Rubin E."/>
        </authorList>
    </citation>
    <scope>NUCLEOTIDE SEQUENCE [LARGE SCALE GENOMIC DNA]</scope>
    <source>
        <strain evidence="2 3">CG 35</strain>
    </source>
</reference>
<organism evidence="2 3">
    <name type="scientific">Nesterenkonia sandarakina</name>
    <dbReference type="NCBI Taxonomy" id="272918"/>
    <lineage>
        <taxon>Bacteria</taxon>
        <taxon>Bacillati</taxon>
        <taxon>Actinomycetota</taxon>
        <taxon>Actinomycetes</taxon>
        <taxon>Micrococcales</taxon>
        <taxon>Micrococcaceae</taxon>
        <taxon>Nesterenkonia</taxon>
    </lineage>
</organism>
<dbReference type="AlphaFoldDB" id="A0A2T0YIX3"/>
<dbReference type="EMBL" id="PVTY01000009">
    <property type="protein sequence ID" value="PRZ15137.1"/>
    <property type="molecule type" value="Genomic_DNA"/>
</dbReference>
<feature type="region of interest" description="Disordered" evidence="1">
    <location>
        <begin position="211"/>
        <end position="237"/>
    </location>
</feature>
<evidence type="ECO:0000256" key="1">
    <source>
        <dbReference type="SAM" id="MobiDB-lite"/>
    </source>
</evidence>
<proteinExistence type="predicted"/>
<name>A0A2T0YIX3_9MICC</name>
<dbReference type="RefSeq" id="WP_106123060.1">
    <property type="nucleotide sequence ID" value="NZ_PVTY01000009.1"/>
</dbReference>
<protein>
    <submittedName>
        <fullName evidence="2">Uncharacterized protein</fullName>
    </submittedName>
</protein>